<accession>A0A9W8A3B5</accession>
<dbReference type="GO" id="GO:0008408">
    <property type="term" value="F:3'-5' exonuclease activity"/>
    <property type="evidence" value="ECO:0007669"/>
    <property type="project" value="InterPro"/>
</dbReference>
<evidence type="ECO:0000256" key="10">
    <source>
        <dbReference type="SAM" id="MobiDB-lite"/>
    </source>
</evidence>
<evidence type="ECO:0000256" key="8">
    <source>
        <dbReference type="ARBA" id="ARBA00023242"/>
    </source>
</evidence>
<keyword evidence="7 12" id="KW-0269">Exonuclease</keyword>
<evidence type="ECO:0000259" key="11">
    <source>
        <dbReference type="SMART" id="SM00479"/>
    </source>
</evidence>
<evidence type="ECO:0000256" key="9">
    <source>
        <dbReference type="ARBA" id="ARBA00025599"/>
    </source>
</evidence>
<dbReference type="AlphaFoldDB" id="A0A9W8A3B5"/>
<evidence type="ECO:0000256" key="7">
    <source>
        <dbReference type="ARBA" id="ARBA00022839"/>
    </source>
</evidence>
<dbReference type="InterPro" id="IPR012337">
    <property type="entry name" value="RNaseH-like_sf"/>
</dbReference>
<keyword evidence="6" id="KW-0378">Hydrolase</keyword>
<dbReference type="SUPFAM" id="SSF53098">
    <property type="entry name" value="Ribonuclease H-like"/>
    <property type="match status" value="1"/>
</dbReference>
<evidence type="ECO:0000256" key="1">
    <source>
        <dbReference type="ARBA" id="ARBA00004123"/>
    </source>
</evidence>
<organism evidence="12 13">
    <name type="scientific">Mycoemilia scoparia</name>
    <dbReference type="NCBI Taxonomy" id="417184"/>
    <lineage>
        <taxon>Eukaryota</taxon>
        <taxon>Fungi</taxon>
        <taxon>Fungi incertae sedis</taxon>
        <taxon>Zoopagomycota</taxon>
        <taxon>Kickxellomycotina</taxon>
        <taxon>Kickxellomycetes</taxon>
        <taxon>Kickxellales</taxon>
        <taxon>Kickxellaceae</taxon>
        <taxon>Mycoemilia</taxon>
    </lineage>
</organism>
<reference evidence="12" key="1">
    <citation type="submission" date="2022-07" db="EMBL/GenBank/DDBJ databases">
        <title>Phylogenomic reconstructions and comparative analyses of Kickxellomycotina fungi.</title>
        <authorList>
            <person name="Reynolds N.K."/>
            <person name="Stajich J.E."/>
            <person name="Barry K."/>
            <person name="Grigoriev I.V."/>
            <person name="Crous P."/>
            <person name="Smith M.E."/>
        </authorList>
    </citation>
    <scope>NUCLEOTIDE SEQUENCE</scope>
    <source>
        <strain evidence="12">NBRC 100468</strain>
    </source>
</reference>
<dbReference type="InterPro" id="IPR047021">
    <property type="entry name" value="REXO1/3/4-like"/>
</dbReference>
<dbReference type="InterPro" id="IPR036397">
    <property type="entry name" value="RNaseH_sf"/>
</dbReference>
<dbReference type="InterPro" id="IPR013520">
    <property type="entry name" value="Ribonucl_H"/>
</dbReference>
<comment type="function">
    <text evidence="9">Exoribonuclease involved in ribosome biosynthesis. Involved in the processing of ITS1, the internal transcribed spacer localized between the 18S and 5.8S rRNAs.</text>
</comment>
<dbReference type="GO" id="GO:0003676">
    <property type="term" value="F:nucleic acid binding"/>
    <property type="evidence" value="ECO:0007669"/>
    <property type="project" value="InterPro"/>
</dbReference>
<feature type="compositionally biased region" description="Basic residues" evidence="10">
    <location>
        <begin position="117"/>
        <end position="133"/>
    </location>
</feature>
<feature type="compositionally biased region" description="Acidic residues" evidence="10">
    <location>
        <begin position="138"/>
        <end position="148"/>
    </location>
</feature>
<evidence type="ECO:0000256" key="5">
    <source>
        <dbReference type="ARBA" id="ARBA00022722"/>
    </source>
</evidence>
<dbReference type="OrthoDB" id="8191639at2759"/>
<dbReference type="InterPro" id="IPR037431">
    <property type="entry name" value="REX4_DEDDh_dom"/>
</dbReference>
<keyword evidence="5" id="KW-0540">Nuclease</keyword>
<evidence type="ECO:0000313" key="13">
    <source>
        <dbReference type="Proteomes" id="UP001150538"/>
    </source>
</evidence>
<comment type="similarity">
    <text evidence="2">Belongs to the REXO4 family.</text>
</comment>
<dbReference type="FunFam" id="3.30.420.10:FF:000007">
    <property type="entry name" value="Interferon-stimulated exonuclease gene 20"/>
    <property type="match status" value="1"/>
</dbReference>
<dbReference type="GO" id="GO:0005634">
    <property type="term" value="C:nucleus"/>
    <property type="evidence" value="ECO:0007669"/>
    <property type="project" value="UniProtKB-SubCell"/>
</dbReference>
<evidence type="ECO:0000256" key="4">
    <source>
        <dbReference type="ARBA" id="ARBA00022552"/>
    </source>
</evidence>
<keyword evidence="8" id="KW-0539">Nucleus</keyword>
<evidence type="ECO:0000313" key="12">
    <source>
        <dbReference type="EMBL" id="KAJ1918706.1"/>
    </source>
</evidence>
<gene>
    <name evidence="12" type="primary">REX4</name>
    <name evidence="12" type="ORF">H4219_002428</name>
</gene>
<dbReference type="CDD" id="cd06144">
    <property type="entry name" value="REX4_like"/>
    <property type="match status" value="1"/>
</dbReference>
<keyword evidence="13" id="KW-1185">Reference proteome</keyword>
<comment type="subcellular location">
    <subcellularLocation>
        <location evidence="1">Nucleus</location>
    </subcellularLocation>
</comment>
<dbReference type="SMART" id="SM00479">
    <property type="entry name" value="EXOIII"/>
    <property type="match status" value="1"/>
</dbReference>
<evidence type="ECO:0000256" key="6">
    <source>
        <dbReference type="ARBA" id="ARBA00022801"/>
    </source>
</evidence>
<dbReference type="PANTHER" id="PTHR12801">
    <property type="entry name" value="RNA EXONUCLEASE REXO1 / RECO3 FAMILY MEMBER-RELATED"/>
    <property type="match status" value="1"/>
</dbReference>
<feature type="compositionally biased region" description="Acidic residues" evidence="10">
    <location>
        <begin position="103"/>
        <end position="112"/>
    </location>
</feature>
<proteinExistence type="inferred from homology"/>
<dbReference type="GO" id="GO:0006364">
    <property type="term" value="P:rRNA processing"/>
    <property type="evidence" value="ECO:0007669"/>
    <property type="project" value="UniProtKB-KW"/>
</dbReference>
<keyword evidence="4" id="KW-0698">rRNA processing</keyword>
<name>A0A9W8A3B5_9FUNG</name>
<dbReference type="Gene3D" id="3.30.420.10">
    <property type="entry name" value="Ribonuclease H-like superfamily/Ribonuclease H"/>
    <property type="match status" value="1"/>
</dbReference>
<sequence>MDNWKKLQKKLSKSKDKLKSSSKSKSKSHSDDKKKKKSKSIDSVDTVNGDVKSDGTEVSTKSPVKAKATKKKKTSKTSQLLDAILNGGSDSEKKKRKRKSKSEDEEDPESDSEPVKSKKKQKKDKKDKKKNKKKENDGQEEDEEEGGGEEVKKDKKEKSKKRKSGDHSDDDDDDDSEKDEQKDKAKPKKQKKSTSEDEEEIDPEKAAEMAQNMALEHIAITDKTIVSDKPMPADADSWFDEIAQKDFLKAKRKLIEREGKLPSIDPAVIVPEEKRNAVGKFLAIDCEMVGVGPRGIRSMLARVSLVNYYGVTVMDEFVKPQEKVTDYRTWVSGIRPQDIANAPSFKEVQKRVADLFKDRIIIGHAIHNDLKAMLLSHPKSLIRDTSLFAPFREACGGRTPGLKKLADLELGLKIQGGEHSSVIDAKITMLLYRKVRARWEKSITLSQRTKEKRKERAIAKALKRLDDRKAAKEAKRAGKSASAS</sequence>
<feature type="region of interest" description="Disordered" evidence="10">
    <location>
        <begin position="1"/>
        <end position="204"/>
    </location>
</feature>
<comment type="caution">
    <text evidence="12">The sequence shown here is derived from an EMBL/GenBank/DDBJ whole genome shotgun (WGS) entry which is preliminary data.</text>
</comment>
<dbReference type="EMBL" id="JANBPU010000039">
    <property type="protein sequence ID" value="KAJ1918706.1"/>
    <property type="molecule type" value="Genomic_DNA"/>
</dbReference>
<dbReference type="Proteomes" id="UP001150538">
    <property type="component" value="Unassembled WGS sequence"/>
</dbReference>
<dbReference type="Pfam" id="PF00929">
    <property type="entry name" value="RNase_T"/>
    <property type="match status" value="1"/>
</dbReference>
<feature type="domain" description="Exonuclease" evidence="11">
    <location>
        <begin position="280"/>
        <end position="441"/>
    </location>
</feature>
<protein>
    <recommendedName>
        <fullName evidence="3">RNA exonuclease 4</fullName>
    </recommendedName>
</protein>
<evidence type="ECO:0000256" key="3">
    <source>
        <dbReference type="ARBA" id="ARBA00016937"/>
    </source>
</evidence>
<evidence type="ECO:0000256" key="2">
    <source>
        <dbReference type="ARBA" id="ARBA00010489"/>
    </source>
</evidence>
<feature type="compositionally biased region" description="Acidic residues" evidence="10">
    <location>
        <begin position="168"/>
        <end position="178"/>
    </location>
</feature>
<feature type="compositionally biased region" description="Basic residues" evidence="10">
    <location>
        <begin position="1"/>
        <end position="12"/>
    </location>
</feature>
<dbReference type="PANTHER" id="PTHR12801:SF45">
    <property type="entry name" value="RNA EXONUCLEASE 4"/>
    <property type="match status" value="1"/>
</dbReference>